<dbReference type="SUPFAM" id="SSF48239">
    <property type="entry name" value="Terpenoid cyclases/Protein prenyltransferases"/>
    <property type="match status" value="1"/>
</dbReference>
<evidence type="ECO:0000313" key="3">
    <source>
        <dbReference type="EMBL" id="WET65041.1"/>
    </source>
</evidence>
<proteinExistence type="predicted"/>
<dbReference type="EMBL" id="VOHW01000001">
    <property type="protein sequence ID" value="TWV64527.1"/>
    <property type="molecule type" value="Genomic_DNA"/>
</dbReference>
<dbReference type="EMBL" id="CYXP01000001">
    <property type="protein sequence ID" value="CUM88755.1"/>
    <property type="molecule type" value="Genomic_DNA"/>
</dbReference>
<evidence type="ECO:0000313" key="2">
    <source>
        <dbReference type="EMBL" id="TWV64527.1"/>
    </source>
</evidence>
<dbReference type="InterPro" id="IPR008930">
    <property type="entry name" value="Terpenoid_cyclase/PrenylTrfase"/>
</dbReference>
<gene>
    <name evidence="1" type="ORF">ERS852429_01070</name>
    <name evidence="2" type="ORF">FSA05_02615</name>
    <name evidence="3" type="ORF">P2T59_03435</name>
</gene>
<dbReference type="Proteomes" id="UP000095591">
    <property type="component" value="Unassembled WGS sequence"/>
</dbReference>
<protein>
    <recommendedName>
        <fullName evidence="6">Delta-aminolevulinic acid dehydratase</fullName>
    </recommendedName>
</protein>
<evidence type="ECO:0000313" key="5">
    <source>
        <dbReference type="Proteomes" id="UP000315827"/>
    </source>
</evidence>
<dbReference type="AlphaFoldDB" id="A0A173SG48"/>
<dbReference type="Proteomes" id="UP001221009">
    <property type="component" value="Chromosome"/>
</dbReference>
<sequence>MEPVKECYYPQLSEMISGIESWLKANDYNYIECNHVPERLFGKNRKINTLLRTFFRLCPYNLRNMKRPVSGFYPFTPQSHVALLKAYALTKDTEIIKKLYNRVLNLRSQKSRHFALKQGIRIAINLYENSADDPTPLNTIWFGQFLLEEHSKVIEESERKELLYSIVAYLTEELGYVDYGEQGIYFYYGPTLKKEIYNASAIISAFLIKVGIKYGESFFVELGQRGLKYICRKQNVDGSWFYAGSPERPTIDCFHQSYILQAICSVKEYLHFDVNETIKKGVEFYKTLFVKEKGWIRPMRYDKRYIPHNTWLFVKVDGRDISEALIFFTKYYVDKEFVEKLIKYTYYEFYNKKKGYMIPEYFIYGKNRIPYIEFQAWFLYAFNILKSTL</sequence>
<dbReference type="EMBL" id="CP120353">
    <property type="protein sequence ID" value="WET65041.1"/>
    <property type="molecule type" value="Genomic_DNA"/>
</dbReference>
<evidence type="ECO:0008006" key="6">
    <source>
        <dbReference type="Google" id="ProtNLM"/>
    </source>
</evidence>
<evidence type="ECO:0000313" key="1">
    <source>
        <dbReference type="EMBL" id="CUM88755.1"/>
    </source>
</evidence>
<accession>A0A173SG48</accession>
<dbReference type="Proteomes" id="UP000315827">
    <property type="component" value="Unassembled WGS sequence"/>
</dbReference>
<reference evidence="1 4" key="1">
    <citation type="submission" date="2015-09" db="EMBL/GenBank/DDBJ databases">
        <authorList>
            <consortium name="Pathogen Informatics"/>
        </authorList>
    </citation>
    <scope>NUCLEOTIDE SEQUENCE [LARGE SCALE GENOMIC DNA]</scope>
    <source>
        <strain evidence="1 4">2789STDY5608872</strain>
    </source>
</reference>
<name>A0A173SG48_PARDI</name>
<reference evidence="2 5" key="2">
    <citation type="submission" date="2019-07" db="EMBL/GenBank/DDBJ databases">
        <title>Genome sequencing of Parabacteroides distasonis iSURF_7.</title>
        <authorList>
            <person name="Degefu H.N."/>
            <person name="Ruoff K.L."/>
            <person name="Price C.E."/>
            <person name="Valls R.A."/>
            <person name="O'Toole G.A."/>
        </authorList>
    </citation>
    <scope>NUCLEOTIDE SEQUENCE [LARGE SCALE GENOMIC DNA]</scope>
    <source>
        <strain evidence="2 5">CFPLTA003_1B</strain>
    </source>
</reference>
<evidence type="ECO:0000313" key="4">
    <source>
        <dbReference type="Proteomes" id="UP000095591"/>
    </source>
</evidence>
<reference evidence="3" key="3">
    <citation type="submission" date="2023-03" db="EMBL/GenBank/DDBJ databases">
        <title>Parabacteroides distasonis, a bacteria resistant against UC.</title>
        <authorList>
            <person name="Dai W."/>
        </authorList>
    </citation>
    <scope>NUCLEOTIDE SEQUENCE</scope>
    <source>
        <strain evidence="3">F1-28</strain>
    </source>
</reference>
<dbReference type="RefSeq" id="WP_057318887.1">
    <property type="nucleotide sequence ID" value="NZ_CP103256.1"/>
</dbReference>
<organism evidence="1 4">
    <name type="scientific">Parabacteroides distasonis</name>
    <dbReference type="NCBI Taxonomy" id="823"/>
    <lineage>
        <taxon>Bacteria</taxon>
        <taxon>Pseudomonadati</taxon>
        <taxon>Bacteroidota</taxon>
        <taxon>Bacteroidia</taxon>
        <taxon>Bacteroidales</taxon>
        <taxon>Tannerellaceae</taxon>
        <taxon>Parabacteroides</taxon>
    </lineage>
</organism>